<dbReference type="RefSeq" id="WP_205255169.1">
    <property type="nucleotide sequence ID" value="NZ_BAAAPV010000001.1"/>
</dbReference>
<comment type="caution">
    <text evidence="3">The sequence shown here is derived from an EMBL/GenBank/DDBJ whole genome shotgun (WGS) entry which is preliminary data.</text>
</comment>
<keyword evidence="2" id="KW-0812">Transmembrane</keyword>
<dbReference type="EMBL" id="JAERWL010000002">
    <property type="protein sequence ID" value="MBM9475011.1"/>
    <property type="molecule type" value="Genomic_DNA"/>
</dbReference>
<keyword evidence="4" id="KW-1185">Reference proteome</keyword>
<accession>A0A938YC98</accession>
<evidence type="ECO:0000313" key="3">
    <source>
        <dbReference type="EMBL" id="MBM9475011.1"/>
    </source>
</evidence>
<gene>
    <name evidence="3" type="ORF">JL107_01000</name>
</gene>
<evidence type="ECO:0000313" key="4">
    <source>
        <dbReference type="Proteomes" id="UP000663801"/>
    </source>
</evidence>
<dbReference type="InterPro" id="IPR024341">
    <property type="entry name" value="DUF2631"/>
</dbReference>
<dbReference type="Proteomes" id="UP000663801">
    <property type="component" value="Unassembled WGS sequence"/>
</dbReference>
<sequence length="116" mass="12644">MAGELERQQPTGGEEGAGTHASGSTMEVASGHNAVVSYNPDAPSEEWGWHGSWEKMAPRGSTLILLLGVVALLVMTFLGNHVSHTEDWWLIAIAIAMSVWIIRRARAAKQDRARRP</sequence>
<evidence type="ECO:0000256" key="2">
    <source>
        <dbReference type="SAM" id="Phobius"/>
    </source>
</evidence>
<dbReference type="Pfam" id="PF10939">
    <property type="entry name" value="DUF2631"/>
    <property type="match status" value="1"/>
</dbReference>
<feature type="region of interest" description="Disordered" evidence="1">
    <location>
        <begin position="1"/>
        <end position="26"/>
    </location>
</feature>
<feature type="transmembrane region" description="Helical" evidence="2">
    <location>
        <begin position="88"/>
        <end position="105"/>
    </location>
</feature>
<keyword evidence="2" id="KW-1133">Transmembrane helix</keyword>
<organism evidence="3 4">
    <name type="scientific">Nakamurella flavida</name>
    <dbReference type="NCBI Taxonomy" id="363630"/>
    <lineage>
        <taxon>Bacteria</taxon>
        <taxon>Bacillati</taxon>
        <taxon>Actinomycetota</taxon>
        <taxon>Actinomycetes</taxon>
        <taxon>Nakamurellales</taxon>
        <taxon>Nakamurellaceae</taxon>
        <taxon>Nakamurella</taxon>
    </lineage>
</organism>
<keyword evidence="2" id="KW-0472">Membrane</keyword>
<protein>
    <submittedName>
        <fullName evidence="3">DUF2631 domain-containing protein</fullName>
    </submittedName>
</protein>
<feature type="transmembrane region" description="Helical" evidence="2">
    <location>
        <begin position="63"/>
        <end position="82"/>
    </location>
</feature>
<name>A0A938YC98_9ACTN</name>
<evidence type="ECO:0000256" key="1">
    <source>
        <dbReference type="SAM" id="MobiDB-lite"/>
    </source>
</evidence>
<proteinExistence type="predicted"/>
<reference evidence="3" key="1">
    <citation type="submission" date="2021-01" db="EMBL/GenBank/DDBJ databases">
        <title>KCTC 19127 draft genome.</title>
        <authorList>
            <person name="An D."/>
        </authorList>
    </citation>
    <scope>NUCLEOTIDE SEQUENCE</scope>
    <source>
        <strain evidence="3">KCTC 19127</strain>
    </source>
</reference>
<dbReference type="AlphaFoldDB" id="A0A938YC98"/>